<dbReference type="AlphaFoldDB" id="A0A2S1SFW7"/>
<feature type="domain" description="Putative beta-lactamase-inhibitor-like PepSY-like" evidence="2">
    <location>
        <begin position="68"/>
        <end position="143"/>
    </location>
</feature>
<dbReference type="Pfam" id="PF11396">
    <property type="entry name" value="PepSY_like"/>
    <property type="match status" value="1"/>
</dbReference>
<evidence type="ECO:0000256" key="1">
    <source>
        <dbReference type="SAM" id="SignalP"/>
    </source>
</evidence>
<proteinExistence type="predicted"/>
<evidence type="ECO:0000259" key="2">
    <source>
        <dbReference type="Pfam" id="PF11396"/>
    </source>
</evidence>
<gene>
    <name evidence="3" type="ORF">HYN49_04805</name>
</gene>
<name>A0A2S1SFW7_9FLAO</name>
<sequence length="143" mass="16202">MKKTCYLLILLLAWNSQAQDKKIKDENTVPSEVRNAFRKAFPTAKVSWELEKGNYEGEFKLKGKDASAVFDKTGHLKALETEIAEASLPETARKYLQKTYPGKKIKETAQITDDKGIITYEAEIRINGKMTDILFDSKGNLLK</sequence>
<feature type="chain" id="PRO_5015682753" description="Putative beta-lactamase-inhibitor-like PepSY-like domain-containing protein" evidence="1">
    <location>
        <begin position="19"/>
        <end position="143"/>
    </location>
</feature>
<reference evidence="3 4" key="1">
    <citation type="submission" date="2018-05" db="EMBL/GenBank/DDBJ databases">
        <title>Genome sequencing of Flavobacterium sp. HYN0049.</title>
        <authorList>
            <person name="Yi H."/>
            <person name="Baek C."/>
        </authorList>
    </citation>
    <scope>NUCLEOTIDE SEQUENCE [LARGE SCALE GENOMIC DNA]</scope>
    <source>
        <strain evidence="3 4">HYN0049</strain>
    </source>
</reference>
<dbReference type="Gene3D" id="3.10.450.360">
    <property type="match status" value="1"/>
</dbReference>
<dbReference type="EMBL" id="CP029187">
    <property type="protein sequence ID" value="AWI25269.1"/>
    <property type="molecule type" value="Genomic_DNA"/>
</dbReference>
<dbReference type="OrthoDB" id="1121502at2"/>
<dbReference type="RefSeq" id="WP_108903063.1">
    <property type="nucleotide sequence ID" value="NZ_CP029187.1"/>
</dbReference>
<evidence type="ECO:0000313" key="4">
    <source>
        <dbReference type="Proteomes" id="UP000244937"/>
    </source>
</evidence>
<accession>A0A2S1SFW7</accession>
<dbReference type="SUPFAM" id="SSF160574">
    <property type="entry name" value="BT0923-like"/>
    <property type="match status" value="1"/>
</dbReference>
<dbReference type="KEGG" id="fpal:HYN49_04805"/>
<dbReference type="Proteomes" id="UP000244937">
    <property type="component" value="Chromosome"/>
</dbReference>
<protein>
    <recommendedName>
        <fullName evidence="2">Putative beta-lactamase-inhibitor-like PepSY-like domain-containing protein</fullName>
    </recommendedName>
</protein>
<feature type="signal peptide" evidence="1">
    <location>
        <begin position="1"/>
        <end position="18"/>
    </location>
</feature>
<evidence type="ECO:0000313" key="3">
    <source>
        <dbReference type="EMBL" id="AWI25269.1"/>
    </source>
</evidence>
<keyword evidence="1" id="KW-0732">Signal</keyword>
<keyword evidence="4" id="KW-1185">Reference proteome</keyword>
<organism evidence="3 4">
    <name type="scientific">Flavobacterium pallidum</name>
    <dbReference type="NCBI Taxonomy" id="2172098"/>
    <lineage>
        <taxon>Bacteria</taxon>
        <taxon>Pseudomonadati</taxon>
        <taxon>Bacteroidota</taxon>
        <taxon>Flavobacteriia</taxon>
        <taxon>Flavobacteriales</taxon>
        <taxon>Flavobacteriaceae</taxon>
        <taxon>Flavobacterium</taxon>
    </lineage>
</organism>
<dbReference type="InterPro" id="IPR021533">
    <property type="entry name" value="PepSY-like"/>
</dbReference>